<evidence type="ECO:0000313" key="3">
    <source>
        <dbReference type="Proteomes" id="UP001470230"/>
    </source>
</evidence>
<dbReference type="CDD" id="cd00154">
    <property type="entry name" value="Rab"/>
    <property type="match status" value="1"/>
</dbReference>
<organism evidence="2 3">
    <name type="scientific">Tritrichomonas musculus</name>
    <dbReference type="NCBI Taxonomy" id="1915356"/>
    <lineage>
        <taxon>Eukaryota</taxon>
        <taxon>Metamonada</taxon>
        <taxon>Parabasalia</taxon>
        <taxon>Tritrichomonadida</taxon>
        <taxon>Tritrichomonadidae</taxon>
        <taxon>Tritrichomonas</taxon>
    </lineage>
</organism>
<dbReference type="PRINTS" id="PR00449">
    <property type="entry name" value="RASTRNSFRMNG"/>
</dbReference>
<name>A0ABR2KKL2_9EUKA</name>
<dbReference type="SMART" id="SM00174">
    <property type="entry name" value="RHO"/>
    <property type="match status" value="1"/>
</dbReference>
<dbReference type="InterPro" id="IPR005225">
    <property type="entry name" value="Small_GTP-bd"/>
</dbReference>
<comment type="caution">
    <text evidence="2">The sequence shown here is derived from an EMBL/GenBank/DDBJ whole genome shotgun (WGS) entry which is preliminary data.</text>
</comment>
<dbReference type="PROSITE" id="PS51419">
    <property type="entry name" value="RAB"/>
    <property type="match status" value="1"/>
</dbReference>
<dbReference type="PROSITE" id="PS51421">
    <property type="entry name" value="RAS"/>
    <property type="match status" value="1"/>
</dbReference>
<gene>
    <name evidence="2" type="ORF">M9Y10_028569</name>
</gene>
<dbReference type="PANTHER" id="PTHR47978">
    <property type="match status" value="1"/>
</dbReference>
<proteinExistence type="predicted"/>
<keyword evidence="1" id="KW-0547">Nucleotide-binding</keyword>
<dbReference type="NCBIfam" id="TIGR00231">
    <property type="entry name" value="small_GTP"/>
    <property type="match status" value="1"/>
</dbReference>
<dbReference type="SMART" id="SM00176">
    <property type="entry name" value="RAN"/>
    <property type="match status" value="1"/>
</dbReference>
<evidence type="ECO:0000313" key="2">
    <source>
        <dbReference type="EMBL" id="KAK8891361.1"/>
    </source>
</evidence>
<dbReference type="Proteomes" id="UP001470230">
    <property type="component" value="Unassembled WGS sequence"/>
</dbReference>
<dbReference type="Gene3D" id="3.40.50.300">
    <property type="entry name" value="P-loop containing nucleotide triphosphate hydrolases"/>
    <property type="match status" value="1"/>
</dbReference>
<accession>A0ABR2KKL2</accession>
<dbReference type="SMART" id="SM00173">
    <property type="entry name" value="RAS"/>
    <property type="match status" value="1"/>
</dbReference>
<reference evidence="2 3" key="1">
    <citation type="submission" date="2024-04" db="EMBL/GenBank/DDBJ databases">
        <title>Tritrichomonas musculus Genome.</title>
        <authorList>
            <person name="Alves-Ferreira E."/>
            <person name="Grigg M."/>
            <person name="Lorenzi H."/>
            <person name="Galac M."/>
        </authorList>
    </citation>
    <scope>NUCLEOTIDE SEQUENCE [LARGE SCALE GENOMIC DNA]</scope>
    <source>
        <strain evidence="2 3">EAF2021</strain>
    </source>
</reference>
<keyword evidence="3" id="KW-1185">Reference proteome</keyword>
<evidence type="ECO:0008006" key="4">
    <source>
        <dbReference type="Google" id="ProtNLM"/>
    </source>
</evidence>
<dbReference type="SMART" id="SM00175">
    <property type="entry name" value="RAB"/>
    <property type="match status" value="1"/>
</dbReference>
<dbReference type="EMBL" id="JAPFFF010000004">
    <property type="protein sequence ID" value="KAK8891361.1"/>
    <property type="molecule type" value="Genomic_DNA"/>
</dbReference>
<dbReference type="InterPro" id="IPR027417">
    <property type="entry name" value="P-loop_NTPase"/>
</dbReference>
<dbReference type="InterPro" id="IPR001806">
    <property type="entry name" value="Small_GTPase"/>
</dbReference>
<evidence type="ECO:0000256" key="1">
    <source>
        <dbReference type="ARBA" id="ARBA00022741"/>
    </source>
</evidence>
<protein>
    <recommendedName>
        <fullName evidence="4">Small GTP-binding protein</fullName>
    </recommendedName>
</protein>
<dbReference type="Pfam" id="PF00071">
    <property type="entry name" value="Ras"/>
    <property type="match status" value="1"/>
</dbReference>
<dbReference type="SUPFAM" id="SSF52540">
    <property type="entry name" value="P-loop containing nucleoside triphosphate hydrolases"/>
    <property type="match status" value="1"/>
</dbReference>
<sequence length="193" mass="21477">MSGKEVSSAPEFKAVFVGDSSVGKTSIIMRHHHGSFSEDRQSTIGAGFVSEDVKTPYGTANLHIWDTAGQERYRCLVPMYSRGSNVAVVVFDVTEKDTFDGVNSWVERLKSDIGEQCKIIIAGNKSDLSFSDELRDEYDNWASQNDYTLIYVSAKTGESIDILFQEIINNLPKAPFLVNQSVTLDEQEKKSCC</sequence>